<name>A0ACC1SJT8_9HYPO</name>
<comment type="caution">
    <text evidence="1">The sequence shown here is derived from an EMBL/GenBank/DDBJ whole genome shotgun (WGS) entry which is preliminary data.</text>
</comment>
<organism evidence="1 2">
    <name type="scientific">Fusarium decemcellulare</name>
    <dbReference type="NCBI Taxonomy" id="57161"/>
    <lineage>
        <taxon>Eukaryota</taxon>
        <taxon>Fungi</taxon>
        <taxon>Dikarya</taxon>
        <taxon>Ascomycota</taxon>
        <taxon>Pezizomycotina</taxon>
        <taxon>Sordariomycetes</taxon>
        <taxon>Hypocreomycetidae</taxon>
        <taxon>Hypocreales</taxon>
        <taxon>Nectriaceae</taxon>
        <taxon>Fusarium</taxon>
        <taxon>Fusarium decemcellulare species complex</taxon>
    </lineage>
</organism>
<proteinExistence type="predicted"/>
<evidence type="ECO:0000313" key="1">
    <source>
        <dbReference type="EMBL" id="KAJ3541093.1"/>
    </source>
</evidence>
<protein>
    <submittedName>
        <fullName evidence="1">Uncharacterized protein</fullName>
    </submittedName>
</protein>
<sequence length="594" mass="66046">MDSVECAVFHNGRAAKSRRGLLLSRDKHQGISFVNATVATTKRHAQGCQPVSGVKFVSAKIPPAHESRKMMTEEDLKRAQQGKNKRLAPRIESNGKGIQRSSKHSCSIPYQTVADFAPGGPFLFSFELIKAWYKGNEEENRSRLPPPTSSALPDWTLHGLPVEISDEGRRCFHAYLFSCPIRHYPFEQLHIVSWQPLAWDQTRFERLMLEPLALRCTLTMGALFLLLESGKKEGAGFAMHSARLCALVNKLLGDKHQNWDKSVVLIQSVASLALLATFLGLYDHWYAHVKGLKLLISAAGGAEGLPAPVQLLVKKADLKGASEIVTMPLMEFAQPQQPISHSLPCDQQISIATAVRRALCYQDKANEACGTIIALAMYVATIDFAASRCVELVFDPLALMEEYLYLEHRLLATPWPIQTHAEALQGYLRRSPVPTDLESSPGMPLLDPSLGSEKSLQIVLRLAALFYLKIIKGGPPDNLDGQVHIMRLLLEHLHRITHLPARTGLDSGDGFSRGALLWVCLVADRMVRTSDSERWNCGSIAFDRSVCREFLCWVLDGVELIRDSDLALCRVLDLGRFEVAAWDPRAHIKRILAS</sequence>
<accession>A0ACC1SJT8</accession>
<keyword evidence="2" id="KW-1185">Reference proteome</keyword>
<dbReference type="Proteomes" id="UP001148629">
    <property type="component" value="Unassembled WGS sequence"/>
</dbReference>
<gene>
    <name evidence="1" type="ORF">NM208_g4758</name>
</gene>
<reference evidence="1" key="1">
    <citation type="submission" date="2022-08" db="EMBL/GenBank/DDBJ databases">
        <title>Genome Sequence of Fusarium decemcellulare.</title>
        <authorList>
            <person name="Buettner E."/>
        </authorList>
    </citation>
    <scope>NUCLEOTIDE SEQUENCE</scope>
    <source>
        <strain evidence="1">Babe19</strain>
    </source>
</reference>
<dbReference type="EMBL" id="JANRMS010000371">
    <property type="protein sequence ID" value="KAJ3541093.1"/>
    <property type="molecule type" value="Genomic_DNA"/>
</dbReference>
<evidence type="ECO:0000313" key="2">
    <source>
        <dbReference type="Proteomes" id="UP001148629"/>
    </source>
</evidence>